<evidence type="ECO:0000256" key="5">
    <source>
        <dbReference type="ARBA" id="ARBA00022692"/>
    </source>
</evidence>
<keyword evidence="3" id="KW-0050">Antiport</keyword>
<feature type="transmembrane region" description="Helical" evidence="9">
    <location>
        <begin position="114"/>
        <end position="135"/>
    </location>
</feature>
<keyword evidence="6 9" id="KW-1133">Transmembrane helix</keyword>
<feature type="transmembrane region" description="Helical" evidence="9">
    <location>
        <begin position="238"/>
        <end position="260"/>
    </location>
</feature>
<sequence length="440" mass="46088">MKQYDNPPKARAAALLPILVFLVLYLGAGIWYEYIAPIEGQMGFYVMSVVVAFGLALIVAFFQNRKRDFLGNIELCAKNIGDVNITIMLFIFLMAGAFGGIAKAAGGVESTAHLLLNFVPGTFAIPGLFLIACLISMSMGTSVGTITVLVPIAASVAASAGLSLPLTVGTVVGGAMFGDNLSFISDTTIAATRTQGTRMQDKFYANLKIALPAALATLALLFVMAFQSAAVDLGTFDYSLLLALPYFIVLIMALIGINVFCVLGTGIVLFFTFGIATGTTTLSTAFSAMGAGTNGMFETMIVTILAASISAIMRDGGGFEALLNFVRRYFRGARGGRLGIGLMTVLMDIATANNTVAIVVAGPIAKTISEEYGIAPRDSASLLDTFSCIAQGIIPYGAQLLIASALAGITSLSIIPCLFYPFFLACAVLLSIMLTGKQTQ</sequence>
<feature type="domain" description="Na+/H+ antiporter NhaC-like C-terminal" evidence="10">
    <location>
        <begin position="86"/>
        <end position="223"/>
    </location>
</feature>
<evidence type="ECO:0000256" key="2">
    <source>
        <dbReference type="ARBA" id="ARBA00022448"/>
    </source>
</evidence>
<keyword evidence="2" id="KW-0813">Transport</keyword>
<dbReference type="Pfam" id="PF03553">
    <property type="entry name" value="Na_H_antiporter"/>
    <property type="match status" value="2"/>
</dbReference>
<evidence type="ECO:0000256" key="8">
    <source>
        <dbReference type="ARBA" id="ARBA00038435"/>
    </source>
</evidence>
<feature type="transmembrane region" description="Helical" evidence="9">
    <location>
        <begin position="203"/>
        <end position="226"/>
    </location>
</feature>
<evidence type="ECO:0000256" key="3">
    <source>
        <dbReference type="ARBA" id="ARBA00022449"/>
    </source>
</evidence>
<dbReference type="EMBL" id="SVBY01000019">
    <property type="protein sequence ID" value="MBE6092312.1"/>
    <property type="molecule type" value="Genomic_DNA"/>
</dbReference>
<comment type="subcellular location">
    <subcellularLocation>
        <location evidence="1">Cell membrane</location>
        <topology evidence="1">Multi-pass membrane protein</topology>
    </subcellularLocation>
</comment>
<evidence type="ECO:0000313" key="12">
    <source>
        <dbReference type="Proteomes" id="UP000761380"/>
    </source>
</evidence>
<dbReference type="InterPro" id="IPR052180">
    <property type="entry name" value="NhaC_Na-H+_Antiporter"/>
</dbReference>
<dbReference type="AlphaFoldDB" id="A0A927WI60"/>
<keyword evidence="7 9" id="KW-0472">Membrane</keyword>
<evidence type="ECO:0000256" key="7">
    <source>
        <dbReference type="ARBA" id="ARBA00023136"/>
    </source>
</evidence>
<gene>
    <name evidence="11" type="ORF">E7201_03920</name>
</gene>
<dbReference type="GO" id="GO:0015297">
    <property type="term" value="F:antiporter activity"/>
    <property type="evidence" value="ECO:0007669"/>
    <property type="project" value="UniProtKB-KW"/>
</dbReference>
<feature type="transmembrane region" description="Helical" evidence="9">
    <location>
        <begin position="267"/>
        <end position="289"/>
    </location>
</feature>
<feature type="transmembrane region" description="Helical" evidence="9">
    <location>
        <begin position="142"/>
        <end position="162"/>
    </location>
</feature>
<dbReference type="PANTHER" id="PTHR33451:SF5">
    <property type="entry name" value="NA+_H+ ANTIPORTER"/>
    <property type="match status" value="1"/>
</dbReference>
<evidence type="ECO:0000313" key="11">
    <source>
        <dbReference type="EMBL" id="MBE6092312.1"/>
    </source>
</evidence>
<feature type="transmembrane region" description="Helical" evidence="9">
    <location>
        <begin position="44"/>
        <end position="62"/>
    </location>
</feature>
<protein>
    <submittedName>
        <fullName evidence="11">Na+/H+ antiporter NhaC family protein</fullName>
    </submittedName>
</protein>
<organism evidence="11 12">
    <name type="scientific">Selenomonas ruminantium</name>
    <dbReference type="NCBI Taxonomy" id="971"/>
    <lineage>
        <taxon>Bacteria</taxon>
        <taxon>Bacillati</taxon>
        <taxon>Bacillota</taxon>
        <taxon>Negativicutes</taxon>
        <taxon>Selenomonadales</taxon>
        <taxon>Selenomonadaceae</taxon>
        <taxon>Selenomonas</taxon>
    </lineage>
</organism>
<keyword evidence="4" id="KW-1003">Cell membrane</keyword>
<dbReference type="GO" id="GO:0005886">
    <property type="term" value="C:plasma membrane"/>
    <property type="evidence" value="ECO:0007669"/>
    <property type="project" value="UniProtKB-SubCell"/>
</dbReference>
<evidence type="ECO:0000256" key="1">
    <source>
        <dbReference type="ARBA" id="ARBA00004651"/>
    </source>
</evidence>
<evidence type="ECO:0000256" key="9">
    <source>
        <dbReference type="SAM" id="Phobius"/>
    </source>
</evidence>
<evidence type="ECO:0000256" key="6">
    <source>
        <dbReference type="ARBA" id="ARBA00022989"/>
    </source>
</evidence>
<evidence type="ECO:0000256" key="4">
    <source>
        <dbReference type="ARBA" id="ARBA00022475"/>
    </source>
</evidence>
<feature type="transmembrane region" description="Helical" evidence="9">
    <location>
        <begin position="418"/>
        <end position="436"/>
    </location>
</feature>
<feature type="domain" description="Na+/H+ antiporter NhaC-like C-terminal" evidence="10">
    <location>
        <begin position="247"/>
        <end position="434"/>
    </location>
</feature>
<proteinExistence type="inferred from homology"/>
<comment type="caution">
    <text evidence="11">The sequence shown here is derived from an EMBL/GenBank/DDBJ whole genome shotgun (WGS) entry which is preliminary data.</text>
</comment>
<feature type="transmembrane region" description="Helical" evidence="9">
    <location>
        <begin position="12"/>
        <end position="32"/>
    </location>
</feature>
<keyword evidence="5 9" id="KW-0812">Transmembrane</keyword>
<feature type="transmembrane region" description="Helical" evidence="9">
    <location>
        <begin position="83"/>
        <end position="102"/>
    </location>
</feature>
<dbReference type="Proteomes" id="UP000761380">
    <property type="component" value="Unassembled WGS sequence"/>
</dbReference>
<feature type="transmembrane region" description="Helical" evidence="9">
    <location>
        <begin position="168"/>
        <end position="191"/>
    </location>
</feature>
<dbReference type="InterPro" id="IPR018461">
    <property type="entry name" value="Na/H_Antiport_NhaC-like_C"/>
</dbReference>
<dbReference type="PANTHER" id="PTHR33451">
    <property type="entry name" value="MALATE-2H(+)/NA(+)-LACTATE ANTIPORTER"/>
    <property type="match status" value="1"/>
</dbReference>
<evidence type="ECO:0000259" key="10">
    <source>
        <dbReference type="Pfam" id="PF03553"/>
    </source>
</evidence>
<comment type="similarity">
    <text evidence="8">Belongs to the NhaC Na(+)/H(+) (TC 2.A.35) antiporter family.</text>
</comment>
<reference evidence="11" key="1">
    <citation type="submission" date="2019-04" db="EMBL/GenBank/DDBJ databases">
        <title>Evolution of Biomass-Degrading Anaerobic Consortia Revealed by Metagenomics.</title>
        <authorList>
            <person name="Peng X."/>
        </authorList>
    </citation>
    <scope>NUCLEOTIDE SEQUENCE</scope>
    <source>
        <strain evidence="11">SIG240</strain>
    </source>
</reference>
<name>A0A927WI60_SELRU</name>
<accession>A0A927WI60</accession>